<comment type="similarity">
    <text evidence="2">Belongs to the YkuD family.</text>
</comment>
<evidence type="ECO:0000256" key="3">
    <source>
        <dbReference type="ARBA" id="ARBA00022676"/>
    </source>
</evidence>
<reference evidence="11 12" key="1">
    <citation type="submission" date="2016-10" db="EMBL/GenBank/DDBJ databases">
        <authorList>
            <person name="de Groot N.N."/>
        </authorList>
    </citation>
    <scope>NUCLEOTIDE SEQUENCE [LARGE SCALE GENOMIC DNA]</scope>
    <source>
        <strain evidence="11 12">DSM 12271</strain>
    </source>
</reference>
<evidence type="ECO:0000256" key="9">
    <source>
        <dbReference type="PROSITE-ProRule" id="PRU01373"/>
    </source>
</evidence>
<comment type="pathway">
    <text evidence="1 9">Cell wall biogenesis; peptidoglycan biosynthesis.</text>
</comment>
<gene>
    <name evidence="11" type="ORF">SAMN04488528_100419</name>
</gene>
<dbReference type="AlphaFoldDB" id="A0A1I0W3N7"/>
<keyword evidence="6 9" id="KW-0133">Cell shape</keyword>
<dbReference type="Gene3D" id="2.40.440.10">
    <property type="entry name" value="L,D-transpeptidase catalytic domain-like"/>
    <property type="match status" value="1"/>
</dbReference>
<keyword evidence="3" id="KW-0328">Glycosyltransferase</keyword>
<dbReference type="InterPro" id="IPR036366">
    <property type="entry name" value="PGBDSf"/>
</dbReference>
<name>A0A1I0W3N7_9CLOT</name>
<dbReference type="RefSeq" id="WP_090038787.1">
    <property type="nucleotide sequence ID" value="NZ_FOKI01000004.1"/>
</dbReference>
<dbReference type="OrthoDB" id="9787225at2"/>
<dbReference type="GO" id="GO:0018104">
    <property type="term" value="P:peptidoglycan-protein cross-linking"/>
    <property type="evidence" value="ECO:0007669"/>
    <property type="project" value="TreeGrafter"/>
</dbReference>
<dbReference type="GO" id="GO:0005576">
    <property type="term" value="C:extracellular region"/>
    <property type="evidence" value="ECO:0007669"/>
    <property type="project" value="TreeGrafter"/>
</dbReference>
<dbReference type="InterPro" id="IPR050979">
    <property type="entry name" value="LD-transpeptidase"/>
</dbReference>
<dbReference type="UniPathway" id="UPA00219"/>
<dbReference type="PANTHER" id="PTHR30582">
    <property type="entry name" value="L,D-TRANSPEPTIDASE"/>
    <property type="match status" value="1"/>
</dbReference>
<evidence type="ECO:0000256" key="5">
    <source>
        <dbReference type="ARBA" id="ARBA00022801"/>
    </source>
</evidence>
<dbReference type="PROSITE" id="PS52029">
    <property type="entry name" value="LD_TPASE"/>
    <property type="match status" value="1"/>
</dbReference>
<keyword evidence="7 9" id="KW-0573">Peptidoglycan synthesis</keyword>
<dbReference type="STRING" id="84698.SAMN04488528_100419"/>
<keyword evidence="12" id="KW-1185">Reference proteome</keyword>
<feature type="active site" description="Proton donor/acceptor" evidence="9">
    <location>
        <position position="106"/>
    </location>
</feature>
<evidence type="ECO:0000259" key="10">
    <source>
        <dbReference type="PROSITE" id="PS52029"/>
    </source>
</evidence>
<dbReference type="InterPro" id="IPR002477">
    <property type="entry name" value="Peptidoglycan-bd-like"/>
</dbReference>
<evidence type="ECO:0000256" key="4">
    <source>
        <dbReference type="ARBA" id="ARBA00022679"/>
    </source>
</evidence>
<dbReference type="SUPFAM" id="SSF141523">
    <property type="entry name" value="L,D-transpeptidase catalytic domain-like"/>
    <property type="match status" value="1"/>
</dbReference>
<dbReference type="GO" id="GO:0008360">
    <property type="term" value="P:regulation of cell shape"/>
    <property type="evidence" value="ECO:0007669"/>
    <property type="project" value="UniProtKB-UniRule"/>
</dbReference>
<dbReference type="Pfam" id="PF03734">
    <property type="entry name" value="YkuD"/>
    <property type="match status" value="1"/>
</dbReference>
<dbReference type="InterPro" id="IPR005490">
    <property type="entry name" value="LD_TPept_cat_dom"/>
</dbReference>
<organism evidence="11 12">
    <name type="scientific">Clostridium frigidicarnis</name>
    <dbReference type="NCBI Taxonomy" id="84698"/>
    <lineage>
        <taxon>Bacteria</taxon>
        <taxon>Bacillati</taxon>
        <taxon>Bacillota</taxon>
        <taxon>Clostridia</taxon>
        <taxon>Eubacteriales</taxon>
        <taxon>Clostridiaceae</taxon>
        <taxon>Clostridium</taxon>
    </lineage>
</organism>
<dbReference type="Gene3D" id="1.10.101.10">
    <property type="entry name" value="PGBD-like superfamily/PGBD"/>
    <property type="match status" value="1"/>
</dbReference>
<keyword evidence="5" id="KW-0378">Hydrolase</keyword>
<dbReference type="CDD" id="cd16913">
    <property type="entry name" value="YkuD_like"/>
    <property type="match status" value="1"/>
</dbReference>
<accession>A0A1I0W3N7</accession>
<evidence type="ECO:0000256" key="1">
    <source>
        <dbReference type="ARBA" id="ARBA00004752"/>
    </source>
</evidence>
<protein>
    <submittedName>
        <fullName evidence="11">Putative peptidoglycan binding domain-containing protein</fullName>
    </submittedName>
</protein>
<dbReference type="PANTHER" id="PTHR30582:SF24">
    <property type="entry name" value="L,D-TRANSPEPTIDASE ERFK_SRFK-RELATED"/>
    <property type="match status" value="1"/>
</dbReference>
<keyword evidence="4" id="KW-0808">Transferase</keyword>
<feature type="active site" description="Nucleophile" evidence="9">
    <location>
        <position position="122"/>
    </location>
</feature>
<evidence type="ECO:0000313" key="12">
    <source>
        <dbReference type="Proteomes" id="UP000198619"/>
    </source>
</evidence>
<keyword evidence="8 9" id="KW-0961">Cell wall biogenesis/degradation</keyword>
<dbReference type="Pfam" id="PF01471">
    <property type="entry name" value="PG_binding_1"/>
    <property type="match status" value="1"/>
</dbReference>
<evidence type="ECO:0000256" key="2">
    <source>
        <dbReference type="ARBA" id="ARBA00005992"/>
    </source>
</evidence>
<proteinExistence type="inferred from homology"/>
<dbReference type="EMBL" id="FOKI01000004">
    <property type="protein sequence ID" value="SFA83355.1"/>
    <property type="molecule type" value="Genomic_DNA"/>
</dbReference>
<evidence type="ECO:0000256" key="6">
    <source>
        <dbReference type="ARBA" id="ARBA00022960"/>
    </source>
</evidence>
<evidence type="ECO:0000256" key="8">
    <source>
        <dbReference type="ARBA" id="ARBA00023316"/>
    </source>
</evidence>
<dbReference type="SUPFAM" id="SSF47090">
    <property type="entry name" value="PGBD-like"/>
    <property type="match status" value="1"/>
</dbReference>
<evidence type="ECO:0000256" key="7">
    <source>
        <dbReference type="ARBA" id="ARBA00022984"/>
    </source>
</evidence>
<dbReference type="InterPro" id="IPR036365">
    <property type="entry name" value="PGBD-like_sf"/>
</dbReference>
<evidence type="ECO:0000313" key="11">
    <source>
        <dbReference type="EMBL" id="SFA83355.1"/>
    </source>
</evidence>
<dbReference type="GO" id="GO:0071555">
    <property type="term" value="P:cell wall organization"/>
    <property type="evidence" value="ECO:0007669"/>
    <property type="project" value="UniProtKB-UniRule"/>
</dbReference>
<dbReference type="GO" id="GO:0071972">
    <property type="term" value="F:peptidoglycan L,D-transpeptidase activity"/>
    <property type="evidence" value="ECO:0007669"/>
    <property type="project" value="TreeGrafter"/>
</dbReference>
<dbReference type="InterPro" id="IPR038063">
    <property type="entry name" value="Transpep_catalytic_dom"/>
</dbReference>
<sequence length="227" mass="25941">MKKTTKFLIVFLIFNILNTHLVIAKDSSMVKNTKEYLIFVDINELTLSLVNKENYDFEKTYPIAIGKKETPSPIGTWQITSKAHLPGPFGGYWLGLNTPWDTFGIHGTNNPGSIGSMASSGCIRMYNYHIEEVFSLVNYDTIVIVYPGPTWLFTSYNRTIHPNDKGTDVYFVQRMLKSLGYFNDSVNGIYDYSLEVAVLKYREEHDLPYGKEIDKVFLDSIGLYKVD</sequence>
<dbReference type="GO" id="GO:0016757">
    <property type="term" value="F:glycosyltransferase activity"/>
    <property type="evidence" value="ECO:0007669"/>
    <property type="project" value="UniProtKB-KW"/>
</dbReference>
<feature type="domain" description="L,D-TPase catalytic" evidence="10">
    <location>
        <begin position="36"/>
        <end position="146"/>
    </location>
</feature>
<dbReference type="Proteomes" id="UP000198619">
    <property type="component" value="Unassembled WGS sequence"/>
</dbReference>